<dbReference type="Proteomes" id="UP001521074">
    <property type="component" value="Unassembled WGS sequence"/>
</dbReference>
<dbReference type="RefSeq" id="WP_232878541.1">
    <property type="nucleotide sequence ID" value="NZ_JAJSOJ010000044.1"/>
</dbReference>
<name>A0ABS8W0F0_9PROT</name>
<evidence type="ECO:0008006" key="4">
    <source>
        <dbReference type="Google" id="ProtNLM"/>
    </source>
</evidence>
<comment type="caution">
    <text evidence="2">The sequence shown here is derived from an EMBL/GenBank/DDBJ whole genome shotgun (WGS) entry which is preliminary data.</text>
</comment>
<sequence>MAQRDSLSGGNLKGKSYSKDQATGEKPLSHRRLKEPSEGKPERPFLPGLADRITQK</sequence>
<evidence type="ECO:0000313" key="2">
    <source>
        <dbReference type="EMBL" id="MCE0744757.1"/>
    </source>
</evidence>
<proteinExistence type="predicted"/>
<feature type="region of interest" description="Disordered" evidence="1">
    <location>
        <begin position="1"/>
        <end position="56"/>
    </location>
</feature>
<evidence type="ECO:0000256" key="1">
    <source>
        <dbReference type="SAM" id="MobiDB-lite"/>
    </source>
</evidence>
<keyword evidence="3" id="KW-1185">Reference proteome</keyword>
<organism evidence="2 3">
    <name type="scientific">Acetobacter sicerae</name>
    <dbReference type="NCBI Taxonomy" id="85325"/>
    <lineage>
        <taxon>Bacteria</taxon>
        <taxon>Pseudomonadati</taxon>
        <taxon>Pseudomonadota</taxon>
        <taxon>Alphaproteobacteria</taxon>
        <taxon>Acetobacterales</taxon>
        <taxon>Acetobacteraceae</taxon>
        <taxon>Acetobacter</taxon>
    </lineage>
</organism>
<feature type="compositionally biased region" description="Basic and acidic residues" evidence="1">
    <location>
        <begin position="34"/>
        <end position="43"/>
    </location>
</feature>
<dbReference type="EMBL" id="JAJSOJ010000044">
    <property type="protein sequence ID" value="MCE0744757.1"/>
    <property type="molecule type" value="Genomic_DNA"/>
</dbReference>
<evidence type="ECO:0000313" key="3">
    <source>
        <dbReference type="Proteomes" id="UP001521074"/>
    </source>
</evidence>
<gene>
    <name evidence="2" type="ORF">LWC05_12795</name>
</gene>
<reference evidence="2 3" key="1">
    <citation type="submission" date="2021-12" db="EMBL/GenBank/DDBJ databases">
        <title>Genome sequence of Acetobacter sicerae DmPark20a_162.</title>
        <authorList>
            <person name="Chaston J.M."/>
        </authorList>
    </citation>
    <scope>NUCLEOTIDE SEQUENCE [LARGE SCALE GENOMIC DNA]</scope>
    <source>
        <strain evidence="2 3">DmPark20a_162</strain>
    </source>
</reference>
<protein>
    <recommendedName>
        <fullName evidence="4">Transposase</fullName>
    </recommendedName>
</protein>
<accession>A0ABS8W0F0</accession>